<reference evidence="1 2" key="1">
    <citation type="submission" date="2016-10" db="EMBL/GenBank/DDBJ databases">
        <authorList>
            <person name="de Groot N.N."/>
        </authorList>
    </citation>
    <scope>NUCLEOTIDE SEQUENCE [LARGE SCALE GENOMIC DNA]</scope>
    <source>
        <strain evidence="1 2">CGMCC 1.6133</strain>
    </source>
</reference>
<evidence type="ECO:0000313" key="1">
    <source>
        <dbReference type="EMBL" id="SDK32104.1"/>
    </source>
</evidence>
<dbReference type="RefSeq" id="WP_089688000.1">
    <property type="nucleotide sequence ID" value="NZ_FNES01000014.1"/>
</dbReference>
<gene>
    <name evidence="1" type="ORF">SAMN04487954_114124</name>
</gene>
<organism evidence="1 2">
    <name type="scientific">Billgrantia gudaonensis</name>
    <dbReference type="NCBI Taxonomy" id="376427"/>
    <lineage>
        <taxon>Bacteria</taxon>
        <taxon>Pseudomonadati</taxon>
        <taxon>Pseudomonadota</taxon>
        <taxon>Gammaproteobacteria</taxon>
        <taxon>Oceanospirillales</taxon>
        <taxon>Halomonadaceae</taxon>
        <taxon>Billgrantia</taxon>
    </lineage>
</organism>
<dbReference type="InterPro" id="IPR019596">
    <property type="entry name" value="Phage_Mu_GpM_tail_tub"/>
</dbReference>
<keyword evidence="2" id="KW-1185">Reference proteome</keyword>
<dbReference type="Pfam" id="PF10618">
    <property type="entry name" value="Tail_tube"/>
    <property type="match status" value="1"/>
</dbReference>
<evidence type="ECO:0000313" key="2">
    <source>
        <dbReference type="Proteomes" id="UP000198525"/>
    </source>
</evidence>
<protein>
    <submittedName>
        <fullName evidence="1">Phage tail tube protein</fullName>
    </submittedName>
</protein>
<accession>A0A1G9AZ19</accession>
<dbReference type="STRING" id="376427.SAMN04487954_114124"/>
<proteinExistence type="predicted"/>
<sequence length="118" mass="12537">MTQITGKASVKVDGTELLSDVGATLNVGGVEREAVVGPRGVQGYRETPVAPTITVTVRHTEDTDILAMARITGATVLFETDTGRSMLMRRAFVTEPPELDASNGNFDLNFSGLGLENL</sequence>
<dbReference type="OrthoDB" id="6399698at2"/>
<dbReference type="AlphaFoldDB" id="A0A1G9AZ19"/>
<dbReference type="EMBL" id="FNES01000014">
    <property type="protein sequence ID" value="SDK32104.1"/>
    <property type="molecule type" value="Genomic_DNA"/>
</dbReference>
<name>A0A1G9AZ19_9GAMM</name>
<dbReference type="Proteomes" id="UP000198525">
    <property type="component" value="Unassembled WGS sequence"/>
</dbReference>